<evidence type="ECO:0000256" key="1">
    <source>
        <dbReference type="SAM" id="SignalP"/>
    </source>
</evidence>
<reference evidence="3 4" key="1">
    <citation type="submission" date="2019-03" db="EMBL/GenBank/DDBJ databases">
        <title>Three New Species of Nocardioides, Nocardioides euryhalodurans sp. nov., Nocardioides seonyuensis sp. nov. and Nocardioides eburneoflavus sp. nov., Iolated from Soil.</title>
        <authorList>
            <person name="Roh S.G."/>
            <person name="Lee C."/>
            <person name="Kim M.-K."/>
            <person name="Kim S.B."/>
        </authorList>
    </citation>
    <scope>NUCLEOTIDE SEQUENCE [LARGE SCALE GENOMIC DNA]</scope>
    <source>
        <strain evidence="3 4">MMS17-SY117</strain>
    </source>
</reference>
<evidence type="ECO:0000259" key="2">
    <source>
        <dbReference type="Pfam" id="PF07995"/>
    </source>
</evidence>
<dbReference type="SUPFAM" id="SSF50952">
    <property type="entry name" value="Soluble quinoprotein glucose dehydrogenase"/>
    <property type="match status" value="1"/>
</dbReference>
<dbReference type="Pfam" id="PF07995">
    <property type="entry name" value="GSDH"/>
    <property type="match status" value="1"/>
</dbReference>
<organism evidence="3 4">
    <name type="scientific">Nocardioides euryhalodurans</name>
    <dbReference type="NCBI Taxonomy" id="2518370"/>
    <lineage>
        <taxon>Bacteria</taxon>
        <taxon>Bacillati</taxon>
        <taxon>Actinomycetota</taxon>
        <taxon>Actinomycetes</taxon>
        <taxon>Propionibacteriales</taxon>
        <taxon>Nocardioidaceae</taxon>
        <taxon>Nocardioides</taxon>
    </lineage>
</organism>
<feature type="domain" description="Glucose/Sorbosone dehydrogenase" evidence="2">
    <location>
        <begin position="57"/>
        <end position="380"/>
    </location>
</feature>
<dbReference type="OrthoDB" id="9770043at2"/>
<protein>
    <submittedName>
        <fullName evidence="3">PQQ-dependent sugar dehydrogenase</fullName>
    </submittedName>
</protein>
<feature type="signal peptide" evidence="1">
    <location>
        <begin position="1"/>
        <end position="20"/>
    </location>
</feature>
<accession>A0A4P7GI00</accession>
<keyword evidence="1" id="KW-0732">Signal</keyword>
<dbReference type="InterPro" id="IPR011041">
    <property type="entry name" value="Quinoprot_gluc/sorb_DH_b-prop"/>
</dbReference>
<evidence type="ECO:0000313" key="4">
    <source>
        <dbReference type="Proteomes" id="UP000294894"/>
    </source>
</evidence>
<dbReference type="AlphaFoldDB" id="A0A4P7GI00"/>
<keyword evidence="4" id="KW-1185">Reference proteome</keyword>
<dbReference type="EMBL" id="CP038267">
    <property type="protein sequence ID" value="QBR91558.1"/>
    <property type="molecule type" value="Genomic_DNA"/>
</dbReference>
<name>A0A4P7GI00_9ACTN</name>
<dbReference type="InterPro" id="IPR012938">
    <property type="entry name" value="Glc/Sorbosone_DH"/>
</dbReference>
<dbReference type="PANTHER" id="PTHR19328:SF13">
    <property type="entry name" value="HIPL1 PROTEIN"/>
    <property type="match status" value="1"/>
</dbReference>
<gene>
    <name evidence="3" type="ORF">EXE57_04185</name>
</gene>
<sequence>MRLLVTALPLALSLALVAPAAPAPTSPVPTAAGAAPAAEARAAAVPRLRVRPVVRALQNPWDVKVLPGGTLLVTERDRARLSTYADGQRSTVTFPSSSVWVSGETGLMSLEVDPRFASNRRFYTCSGWQKPGGGHDVRVNAWRLSDDGDTATLVETLVRGLPSRTGRHGGCRLLIAGNGALVVGTGDAARGTNPRNLRSLGGKTLRLNRLTGAPWRSNPFIRATNTRKRYVLTYGHRNVQGLAQRRDGSLWSVEHGSYRDDEVNRLRGGGDYGWHPVPGYDESVPMTDQSLPGRQVAARWRSGNPTIATSGAAWVRGKKWGRLNGTLAVAALGGERMVFMKFDRRGRLQWTRTPRSLRGDRLRSVTLTPRNNLLVTTSNGSRDRVLRITPQG</sequence>
<dbReference type="RefSeq" id="WP_135074293.1">
    <property type="nucleotide sequence ID" value="NZ_CP038267.1"/>
</dbReference>
<evidence type="ECO:0000313" key="3">
    <source>
        <dbReference type="EMBL" id="QBR91558.1"/>
    </source>
</evidence>
<dbReference type="InterPro" id="IPR011042">
    <property type="entry name" value="6-blade_b-propeller_TolB-like"/>
</dbReference>
<proteinExistence type="predicted"/>
<dbReference type="KEGG" id="noy:EXE57_04185"/>
<dbReference type="Proteomes" id="UP000294894">
    <property type="component" value="Chromosome"/>
</dbReference>
<dbReference type="Gene3D" id="2.120.10.30">
    <property type="entry name" value="TolB, C-terminal domain"/>
    <property type="match status" value="1"/>
</dbReference>
<dbReference type="PANTHER" id="PTHR19328">
    <property type="entry name" value="HEDGEHOG-INTERACTING PROTEIN"/>
    <property type="match status" value="1"/>
</dbReference>
<feature type="chain" id="PRO_5038612705" evidence="1">
    <location>
        <begin position="21"/>
        <end position="392"/>
    </location>
</feature>